<proteinExistence type="predicted"/>
<organism evidence="1 2">
    <name type="scientific">Massilia violaceinigra</name>
    <dbReference type="NCBI Taxonomy" id="2045208"/>
    <lineage>
        <taxon>Bacteria</taxon>
        <taxon>Pseudomonadati</taxon>
        <taxon>Pseudomonadota</taxon>
        <taxon>Betaproteobacteria</taxon>
        <taxon>Burkholderiales</taxon>
        <taxon>Oxalobacteraceae</taxon>
        <taxon>Telluria group</taxon>
        <taxon>Massilia</taxon>
    </lineage>
</organism>
<keyword evidence="2" id="KW-1185">Reference proteome</keyword>
<protein>
    <submittedName>
        <fullName evidence="1">Uncharacterized protein</fullName>
    </submittedName>
</protein>
<dbReference type="EMBL" id="CP024608">
    <property type="protein sequence ID" value="ATQ73323.1"/>
    <property type="molecule type" value="Genomic_DNA"/>
</dbReference>
<reference evidence="1" key="1">
    <citation type="submission" date="2017-10" db="EMBL/GenBank/DDBJ databases">
        <title>Massilia psychrophilum sp. nov., a novel purple-pigmented bacterium isolated from Tianshan glacier, Xinjiang Municipality, China.</title>
        <authorList>
            <person name="Wang H."/>
        </authorList>
    </citation>
    <scope>NUCLEOTIDE SEQUENCE [LARGE SCALE GENOMIC DNA]</scope>
    <source>
        <strain evidence="1">B2</strain>
    </source>
</reference>
<evidence type="ECO:0000313" key="2">
    <source>
        <dbReference type="Proteomes" id="UP000229897"/>
    </source>
</evidence>
<dbReference type="Proteomes" id="UP000229897">
    <property type="component" value="Chromosome"/>
</dbReference>
<dbReference type="OrthoDB" id="8780266at2"/>
<accession>A0A2D2DED1</accession>
<gene>
    <name evidence="1" type="ORF">CR152_01475</name>
</gene>
<dbReference type="RefSeq" id="WP_099873148.1">
    <property type="nucleotide sequence ID" value="NZ_CP024608.1"/>
</dbReference>
<dbReference type="KEGG" id="mass:CR152_01475"/>
<name>A0A2D2DED1_9BURK</name>
<evidence type="ECO:0000313" key="1">
    <source>
        <dbReference type="EMBL" id="ATQ73323.1"/>
    </source>
</evidence>
<dbReference type="AlphaFoldDB" id="A0A2D2DED1"/>
<sequence>MTVLKSRFKSVTVLSGKTPMLGATAEEWDKALTGNMRESLVEVKRRANSGVKRDVSQATSFDVASFVAKQIRPL</sequence>